<feature type="domain" description="Methyl-accepting transducer" evidence="13">
    <location>
        <begin position="269"/>
        <end position="498"/>
    </location>
</feature>
<dbReference type="Pfam" id="PF00672">
    <property type="entry name" value="HAMP"/>
    <property type="match status" value="1"/>
</dbReference>
<dbReference type="RefSeq" id="WP_181439944.1">
    <property type="nucleotide sequence ID" value="NZ_QJSQ01000016.1"/>
</dbReference>
<dbReference type="Proteomes" id="UP000247772">
    <property type="component" value="Unassembled WGS sequence"/>
</dbReference>
<dbReference type="PROSITE" id="PS50111">
    <property type="entry name" value="CHEMOTAXIS_TRANSDUC_2"/>
    <property type="match status" value="1"/>
</dbReference>
<sequence length="518" mass="54870">MLKRFSIKSGLTCVISVFVVILAVTSSAGILALKLNNDALRAMYEVDTSSLVALKTSDALLQRARVSLDSYLSLYGLGDPEPALLSGARQDLKDSELEFSKYLSLQPGTDSEAVKRLTGRRRSVLDKAVLPAADALGQMDFGRFKELQGKATQDAVASYQSAMKEREIAVVDSQRERFARAQSRFHWMVAMLAGTAIVALAVGILARLILVGIVVRPVAEIKTHLARIASGNLQGDVLAEYRNEMGMLMADVRTMQDALVRTVRSVRGGTETINVGAQEIASGSADLSRRTEQQAASLELAAANMAQLTRAVKKNAETADTVSRQALVASQTASAGGEVVHEVVRTMQGISVHSSKVAEIVGLIESIAFQTNILALNAAVEAARAGELGRGFAVVASEVRSLAQRSAQAAKEIKHLIDATVGKIGEGSLLAQRAGAIMTEVVSSVAAVSGLMAELHRATQEQSQDIEQVSGAVLQMDTTTQQNAALVEQAAAAAQSLKEQAALLDDVVSEFKIASVTS</sequence>
<dbReference type="PANTHER" id="PTHR43531">
    <property type="entry name" value="PROTEIN ICFG"/>
    <property type="match status" value="1"/>
</dbReference>
<dbReference type="GO" id="GO:0005886">
    <property type="term" value="C:plasma membrane"/>
    <property type="evidence" value="ECO:0007669"/>
    <property type="project" value="UniProtKB-SubCell"/>
</dbReference>
<dbReference type="Pfam" id="PF00015">
    <property type="entry name" value="MCPsignal"/>
    <property type="match status" value="1"/>
</dbReference>
<feature type="transmembrane region" description="Helical" evidence="12">
    <location>
        <begin position="185"/>
        <end position="215"/>
    </location>
</feature>
<dbReference type="InterPro" id="IPR004089">
    <property type="entry name" value="MCPsignal_dom"/>
</dbReference>
<organism evidence="15 16">
    <name type="scientific">Paraburkholderia silvatlantica</name>
    <dbReference type="NCBI Taxonomy" id="321895"/>
    <lineage>
        <taxon>Bacteria</taxon>
        <taxon>Pseudomonadati</taxon>
        <taxon>Pseudomonadota</taxon>
        <taxon>Betaproteobacteria</taxon>
        <taxon>Burkholderiales</taxon>
        <taxon>Burkholderiaceae</taxon>
        <taxon>Paraburkholderia</taxon>
    </lineage>
</organism>
<keyword evidence="7 12" id="KW-1133">Transmembrane helix</keyword>
<dbReference type="GO" id="GO:0007165">
    <property type="term" value="P:signal transduction"/>
    <property type="evidence" value="ECO:0007669"/>
    <property type="project" value="UniProtKB-KW"/>
</dbReference>
<accession>A0A2V4T645</accession>
<keyword evidence="2" id="KW-1003">Cell membrane</keyword>
<evidence type="ECO:0000256" key="10">
    <source>
        <dbReference type="ARBA" id="ARBA00029447"/>
    </source>
</evidence>
<comment type="subcellular location">
    <subcellularLocation>
        <location evidence="1">Cell inner membrane</location>
        <topology evidence="1">Multi-pass membrane protein</topology>
    </subcellularLocation>
</comment>
<evidence type="ECO:0000256" key="7">
    <source>
        <dbReference type="ARBA" id="ARBA00022989"/>
    </source>
</evidence>
<evidence type="ECO:0000256" key="9">
    <source>
        <dbReference type="ARBA" id="ARBA00023224"/>
    </source>
</evidence>
<dbReference type="SMART" id="SM00283">
    <property type="entry name" value="MA"/>
    <property type="match status" value="1"/>
</dbReference>
<protein>
    <submittedName>
        <fullName evidence="15">Methyl-accepting chemotaxis sensory transducer with TarH sensor</fullName>
    </submittedName>
</protein>
<dbReference type="SUPFAM" id="SSF58104">
    <property type="entry name" value="Methyl-accepting chemotaxis protein (MCP) signaling domain"/>
    <property type="match status" value="1"/>
</dbReference>
<keyword evidence="9 11" id="KW-0807">Transducer</keyword>
<dbReference type="GO" id="GO:0004888">
    <property type="term" value="F:transmembrane signaling receptor activity"/>
    <property type="evidence" value="ECO:0007669"/>
    <property type="project" value="InterPro"/>
</dbReference>
<evidence type="ECO:0000256" key="5">
    <source>
        <dbReference type="ARBA" id="ARBA00022519"/>
    </source>
</evidence>
<dbReference type="Gene3D" id="1.10.287.950">
    <property type="entry name" value="Methyl-accepting chemotaxis protein"/>
    <property type="match status" value="1"/>
</dbReference>
<dbReference type="GO" id="GO:0006935">
    <property type="term" value="P:chemotaxis"/>
    <property type="evidence" value="ECO:0007669"/>
    <property type="project" value="UniProtKB-KW"/>
</dbReference>
<dbReference type="InterPro" id="IPR003660">
    <property type="entry name" value="HAMP_dom"/>
</dbReference>
<evidence type="ECO:0000256" key="12">
    <source>
        <dbReference type="SAM" id="Phobius"/>
    </source>
</evidence>
<evidence type="ECO:0000256" key="2">
    <source>
        <dbReference type="ARBA" id="ARBA00022475"/>
    </source>
</evidence>
<evidence type="ECO:0000259" key="13">
    <source>
        <dbReference type="PROSITE" id="PS50111"/>
    </source>
</evidence>
<keyword evidence="6 12" id="KW-0812">Transmembrane</keyword>
<keyword evidence="4" id="KW-0145">Chemotaxis</keyword>
<evidence type="ECO:0000256" key="1">
    <source>
        <dbReference type="ARBA" id="ARBA00004429"/>
    </source>
</evidence>
<keyword evidence="8 12" id="KW-0472">Membrane</keyword>
<evidence type="ECO:0000313" key="16">
    <source>
        <dbReference type="Proteomes" id="UP000247772"/>
    </source>
</evidence>
<dbReference type="InterPro" id="IPR051310">
    <property type="entry name" value="MCP_chemotaxis"/>
</dbReference>
<evidence type="ECO:0000256" key="8">
    <source>
        <dbReference type="ARBA" id="ARBA00023136"/>
    </source>
</evidence>
<gene>
    <name evidence="15" type="ORF">C7410_1168</name>
</gene>
<dbReference type="FunFam" id="1.10.287.950:FF:000001">
    <property type="entry name" value="Methyl-accepting chemotaxis sensory transducer"/>
    <property type="match status" value="1"/>
</dbReference>
<name>A0A2V4T645_9BURK</name>
<comment type="similarity">
    <text evidence="10">Belongs to the methyl-accepting chemotaxis (MCP) protein family.</text>
</comment>
<dbReference type="PRINTS" id="PR00260">
    <property type="entry name" value="CHEMTRNSDUCR"/>
</dbReference>
<evidence type="ECO:0000313" key="15">
    <source>
        <dbReference type="EMBL" id="PYE20470.1"/>
    </source>
</evidence>
<reference evidence="15 16" key="1">
    <citation type="submission" date="2018-06" db="EMBL/GenBank/DDBJ databases">
        <title>Genomic Encyclopedia of Type Strains, Phase IV (KMG-V): Genome sequencing to study the core and pangenomes of soil and plant-associated prokaryotes.</title>
        <authorList>
            <person name="Whitman W."/>
        </authorList>
    </citation>
    <scope>NUCLEOTIDE SEQUENCE [LARGE SCALE GENOMIC DNA]</scope>
    <source>
        <strain evidence="15 16">SRCL-318</strain>
    </source>
</reference>
<proteinExistence type="inferred from homology"/>
<dbReference type="InterPro" id="IPR004090">
    <property type="entry name" value="Chemotax_Me-accpt_rcpt"/>
</dbReference>
<dbReference type="SMART" id="SM00304">
    <property type="entry name" value="HAMP"/>
    <property type="match status" value="1"/>
</dbReference>
<dbReference type="CDD" id="cd06225">
    <property type="entry name" value="HAMP"/>
    <property type="match status" value="1"/>
</dbReference>
<evidence type="ECO:0000259" key="14">
    <source>
        <dbReference type="PROSITE" id="PS50885"/>
    </source>
</evidence>
<evidence type="ECO:0000256" key="4">
    <source>
        <dbReference type="ARBA" id="ARBA00022500"/>
    </source>
</evidence>
<feature type="domain" description="HAMP" evidence="14">
    <location>
        <begin position="212"/>
        <end position="264"/>
    </location>
</feature>
<dbReference type="AlphaFoldDB" id="A0A2V4T645"/>
<evidence type="ECO:0000256" key="11">
    <source>
        <dbReference type="PROSITE-ProRule" id="PRU00284"/>
    </source>
</evidence>
<evidence type="ECO:0000256" key="6">
    <source>
        <dbReference type="ARBA" id="ARBA00022692"/>
    </source>
</evidence>
<keyword evidence="3" id="KW-0488">Methylation</keyword>
<comment type="caution">
    <text evidence="15">The sequence shown here is derived from an EMBL/GenBank/DDBJ whole genome shotgun (WGS) entry which is preliminary data.</text>
</comment>
<dbReference type="EMBL" id="QJSQ01000016">
    <property type="protein sequence ID" value="PYE20470.1"/>
    <property type="molecule type" value="Genomic_DNA"/>
</dbReference>
<dbReference type="Pfam" id="PF02203">
    <property type="entry name" value="TarH"/>
    <property type="match status" value="1"/>
</dbReference>
<dbReference type="InterPro" id="IPR003122">
    <property type="entry name" value="Tar_rcpt_lig-bd"/>
</dbReference>
<dbReference type="PANTHER" id="PTHR43531:SF14">
    <property type="entry name" value="METHYL-ACCEPTING CHEMOTAXIS PROTEIN I-RELATED"/>
    <property type="match status" value="1"/>
</dbReference>
<keyword evidence="5" id="KW-0997">Cell inner membrane</keyword>
<evidence type="ECO:0000256" key="3">
    <source>
        <dbReference type="ARBA" id="ARBA00022481"/>
    </source>
</evidence>
<dbReference type="PROSITE" id="PS50885">
    <property type="entry name" value="HAMP"/>
    <property type="match status" value="1"/>
</dbReference>